<dbReference type="SUPFAM" id="SSF50978">
    <property type="entry name" value="WD40 repeat-like"/>
    <property type="match status" value="1"/>
</dbReference>
<dbReference type="PROSITE" id="PS00678">
    <property type="entry name" value="WD_REPEATS_1"/>
    <property type="match status" value="2"/>
</dbReference>
<evidence type="ECO:0000313" key="7">
    <source>
        <dbReference type="Proteomes" id="UP000265618"/>
    </source>
</evidence>
<evidence type="ECO:0000256" key="3">
    <source>
        <dbReference type="PROSITE-ProRule" id="PRU00221"/>
    </source>
</evidence>
<dbReference type="InterPro" id="IPR015505">
    <property type="entry name" value="Coronin"/>
</dbReference>
<reference evidence="6 7" key="1">
    <citation type="journal article" date="2018" name="PLoS ONE">
        <title>The draft genome of Kipferlia bialata reveals reductive genome evolution in fornicate parasites.</title>
        <authorList>
            <person name="Tanifuji G."/>
            <person name="Takabayashi S."/>
            <person name="Kume K."/>
            <person name="Takagi M."/>
            <person name="Nakayama T."/>
            <person name="Kamikawa R."/>
            <person name="Inagaki Y."/>
            <person name="Hashimoto T."/>
        </authorList>
    </citation>
    <scope>NUCLEOTIDE SEQUENCE [LARGE SCALE GENOMIC DNA]</scope>
    <source>
        <strain evidence="6">NY0173</strain>
    </source>
</reference>
<accession>A0A9K3CYA9</accession>
<dbReference type="OrthoDB" id="1850764at2759"/>
<dbReference type="PANTHER" id="PTHR10856">
    <property type="entry name" value="CORONIN"/>
    <property type="match status" value="1"/>
</dbReference>
<evidence type="ECO:0000256" key="5">
    <source>
        <dbReference type="SAM" id="Coils"/>
    </source>
</evidence>
<keyword evidence="1 3" id="KW-0853">WD repeat</keyword>
<dbReference type="PROSITE" id="PS50082">
    <property type="entry name" value="WD_REPEATS_2"/>
    <property type="match status" value="2"/>
</dbReference>
<sequence length="485" mass="50837">MSSKPVFRHVSFKNTKKKDAFQGVPVSDQFASVSVSGSGLVAASLRSSGGGKCGVYAEAGRISAMAPVVQGHSGSVTVARFSNYHSTLLATASEDGSVCVWDIPAGGLTAKLCEPLVQVNAHSRSIVAMEWHPSCAGVLFTASADKTLCVWDIMAGTLLCDLQLPAIPLSGSWSPDGALVGLTLRDKTLFVVDPRTPESGRAVVCHGTIRTRVCWLGGHSTEEGHCLVTTGSTSGKREIKFWRAACGAEPVLLSKQSLDTSSGVIVPLYDIGTRLLFLADVGSSTIPLWEVMSPSSPFFIGKFSVGQMTEALCIAPRRLVNADQKEVVVVYQSGREGVWPCVVSLPTRRGGSDDPLVYPPVEVPDPAMNVAEYSAGSNSIANTEPFGSSCSAAKAVPVSLSVSPTTAATADAEVVRALQMAQAEAANQKARADLLQARVTDLEKMLKTQTEAKPSLGDDLAAKDAQICALNAAVNKAIEALTSTQ</sequence>
<keyword evidence="5" id="KW-0175">Coiled coil</keyword>
<evidence type="ECO:0000313" key="6">
    <source>
        <dbReference type="EMBL" id="GIQ84546.1"/>
    </source>
</evidence>
<feature type="coiled-coil region" evidence="5">
    <location>
        <begin position="418"/>
        <end position="452"/>
    </location>
</feature>
<evidence type="ECO:0000256" key="2">
    <source>
        <dbReference type="ARBA" id="ARBA00022737"/>
    </source>
</evidence>
<dbReference type="SMART" id="SM01167">
    <property type="entry name" value="DUF1900"/>
    <property type="match status" value="1"/>
</dbReference>
<dbReference type="Proteomes" id="UP000265618">
    <property type="component" value="Unassembled WGS sequence"/>
</dbReference>
<evidence type="ECO:0000256" key="1">
    <source>
        <dbReference type="ARBA" id="ARBA00022574"/>
    </source>
</evidence>
<feature type="repeat" description="WD" evidence="3">
    <location>
        <begin position="69"/>
        <end position="111"/>
    </location>
</feature>
<dbReference type="Pfam" id="PF00400">
    <property type="entry name" value="WD40"/>
    <property type="match status" value="2"/>
</dbReference>
<comment type="caution">
    <text evidence="6">The sequence shown here is derived from an EMBL/GenBank/DDBJ whole genome shotgun (WGS) entry which is preliminary data.</text>
</comment>
<name>A0A9K3CYA9_9EUKA</name>
<dbReference type="PANTHER" id="PTHR10856:SF0">
    <property type="entry name" value="CORONIN"/>
    <property type="match status" value="1"/>
</dbReference>
<dbReference type="EMBL" id="BDIP01001509">
    <property type="protein sequence ID" value="GIQ84546.1"/>
    <property type="molecule type" value="Genomic_DNA"/>
</dbReference>
<gene>
    <name evidence="6" type="ORF">KIPB_006060</name>
</gene>
<dbReference type="AlphaFoldDB" id="A0A9K3CYA9"/>
<keyword evidence="7" id="KW-1185">Reference proteome</keyword>
<dbReference type="InterPro" id="IPR015943">
    <property type="entry name" value="WD40/YVTN_repeat-like_dom_sf"/>
</dbReference>
<evidence type="ECO:0000256" key="4">
    <source>
        <dbReference type="RuleBase" id="RU280818"/>
    </source>
</evidence>
<dbReference type="InterPro" id="IPR019775">
    <property type="entry name" value="WD40_repeat_CS"/>
</dbReference>
<proteinExistence type="inferred from homology"/>
<dbReference type="Gene3D" id="2.130.10.10">
    <property type="entry name" value="YVTN repeat-like/Quinoprotein amine dehydrogenase"/>
    <property type="match status" value="1"/>
</dbReference>
<comment type="similarity">
    <text evidence="4">Belongs to the WD repeat coronin family.</text>
</comment>
<dbReference type="PROSITE" id="PS50294">
    <property type="entry name" value="WD_REPEATS_REGION"/>
    <property type="match status" value="2"/>
</dbReference>
<organism evidence="6 7">
    <name type="scientific">Kipferlia bialata</name>
    <dbReference type="NCBI Taxonomy" id="797122"/>
    <lineage>
        <taxon>Eukaryota</taxon>
        <taxon>Metamonada</taxon>
        <taxon>Carpediemonas-like organisms</taxon>
        <taxon>Kipferlia</taxon>
    </lineage>
</organism>
<feature type="repeat" description="WD" evidence="3">
    <location>
        <begin position="119"/>
        <end position="161"/>
    </location>
</feature>
<keyword evidence="2 4" id="KW-0677">Repeat</keyword>
<dbReference type="SMART" id="SM00320">
    <property type="entry name" value="WD40"/>
    <property type="match status" value="2"/>
</dbReference>
<dbReference type="GO" id="GO:0051015">
    <property type="term" value="F:actin filament binding"/>
    <property type="evidence" value="ECO:0007669"/>
    <property type="project" value="TreeGrafter"/>
</dbReference>
<dbReference type="InterPro" id="IPR036322">
    <property type="entry name" value="WD40_repeat_dom_sf"/>
</dbReference>
<dbReference type="GO" id="GO:0007015">
    <property type="term" value="P:actin filament organization"/>
    <property type="evidence" value="ECO:0007669"/>
    <property type="project" value="TreeGrafter"/>
</dbReference>
<dbReference type="InterPro" id="IPR001680">
    <property type="entry name" value="WD40_rpt"/>
</dbReference>
<protein>
    <recommendedName>
        <fullName evidence="4">Coronin</fullName>
    </recommendedName>
</protein>